<accession>A0A445A0E5</accession>
<name>A0A445A0E5_ARAHY</name>
<reference evidence="1 2" key="1">
    <citation type="submission" date="2019-01" db="EMBL/GenBank/DDBJ databases">
        <title>Sequencing of cultivated peanut Arachis hypogaea provides insights into genome evolution and oil improvement.</title>
        <authorList>
            <person name="Chen X."/>
        </authorList>
    </citation>
    <scope>NUCLEOTIDE SEQUENCE [LARGE SCALE GENOMIC DNA]</scope>
    <source>
        <strain evidence="2">cv. Fuhuasheng</strain>
        <tissue evidence="1">Leaves</tissue>
    </source>
</reference>
<keyword evidence="2" id="KW-1185">Reference proteome</keyword>
<sequence length="131" mass="14779">MTQRVYSLNQVTWREKLPASYLHHRSLPQALPLSITVHRLVPIANVVHQGRNENLVEPTAPSSSKASLIVVGKSDTEVEEVLDQMLTHLTLCGDSKLDPLFSKFLSLHLFTLPVVCNKVLVREKRTNNIIF</sequence>
<dbReference type="Proteomes" id="UP000289738">
    <property type="component" value="Chromosome B03"/>
</dbReference>
<dbReference type="AlphaFoldDB" id="A0A445A0E5"/>
<comment type="caution">
    <text evidence="1">The sequence shown here is derived from an EMBL/GenBank/DDBJ whole genome shotgun (WGS) entry which is preliminary data.</text>
</comment>
<dbReference type="EMBL" id="SDMP01000013">
    <property type="protein sequence ID" value="RYR19862.1"/>
    <property type="molecule type" value="Genomic_DNA"/>
</dbReference>
<organism evidence="1 2">
    <name type="scientific">Arachis hypogaea</name>
    <name type="common">Peanut</name>
    <dbReference type="NCBI Taxonomy" id="3818"/>
    <lineage>
        <taxon>Eukaryota</taxon>
        <taxon>Viridiplantae</taxon>
        <taxon>Streptophyta</taxon>
        <taxon>Embryophyta</taxon>
        <taxon>Tracheophyta</taxon>
        <taxon>Spermatophyta</taxon>
        <taxon>Magnoliopsida</taxon>
        <taxon>eudicotyledons</taxon>
        <taxon>Gunneridae</taxon>
        <taxon>Pentapetalae</taxon>
        <taxon>rosids</taxon>
        <taxon>fabids</taxon>
        <taxon>Fabales</taxon>
        <taxon>Fabaceae</taxon>
        <taxon>Papilionoideae</taxon>
        <taxon>50 kb inversion clade</taxon>
        <taxon>dalbergioids sensu lato</taxon>
        <taxon>Dalbergieae</taxon>
        <taxon>Pterocarpus clade</taxon>
        <taxon>Arachis</taxon>
    </lineage>
</organism>
<evidence type="ECO:0000313" key="2">
    <source>
        <dbReference type="Proteomes" id="UP000289738"/>
    </source>
</evidence>
<gene>
    <name evidence="1" type="ORF">Ahy_B03g064762</name>
</gene>
<proteinExistence type="predicted"/>
<protein>
    <submittedName>
        <fullName evidence="1">Uncharacterized protein</fullName>
    </submittedName>
</protein>
<evidence type="ECO:0000313" key="1">
    <source>
        <dbReference type="EMBL" id="RYR19862.1"/>
    </source>
</evidence>